<name>A0A2S0HVA1_9FLAO</name>
<organism evidence="1 2">
    <name type="scientific">Pukyongia salina</name>
    <dbReference type="NCBI Taxonomy" id="2094025"/>
    <lineage>
        <taxon>Bacteria</taxon>
        <taxon>Pseudomonadati</taxon>
        <taxon>Bacteroidota</taxon>
        <taxon>Flavobacteriia</taxon>
        <taxon>Flavobacteriales</taxon>
        <taxon>Flavobacteriaceae</taxon>
        <taxon>Pukyongia</taxon>
    </lineage>
</organism>
<dbReference type="InterPro" id="IPR050238">
    <property type="entry name" value="DNA_Rep/Repair_Clamp_Loader"/>
</dbReference>
<reference evidence="1 2" key="1">
    <citation type="submission" date="2018-02" db="EMBL/GenBank/DDBJ databases">
        <title>Genomic analysis of the strain RR4-38 isolated from a seawater recirculating aquaculture system.</title>
        <authorList>
            <person name="Kim Y.-S."/>
            <person name="Jang Y.H."/>
            <person name="Kim K.-H."/>
        </authorList>
    </citation>
    <scope>NUCLEOTIDE SEQUENCE [LARGE SCALE GENOMIC DNA]</scope>
    <source>
        <strain evidence="1 2">RR4-38</strain>
    </source>
</reference>
<dbReference type="InterPro" id="IPR027417">
    <property type="entry name" value="P-loop_NTPase"/>
</dbReference>
<dbReference type="RefSeq" id="WP_105215565.1">
    <property type="nucleotide sequence ID" value="NZ_CP027062.1"/>
</dbReference>
<dbReference type="GO" id="GO:0006261">
    <property type="term" value="P:DNA-templated DNA replication"/>
    <property type="evidence" value="ECO:0007669"/>
    <property type="project" value="TreeGrafter"/>
</dbReference>
<dbReference type="Gene3D" id="3.40.50.300">
    <property type="entry name" value="P-loop containing nucleotide triphosphate hydrolases"/>
    <property type="match status" value="1"/>
</dbReference>
<accession>A0A2S0HVA1</accession>
<evidence type="ECO:0000313" key="1">
    <source>
        <dbReference type="EMBL" id="AVI50607.1"/>
    </source>
</evidence>
<dbReference type="SUPFAM" id="SSF52540">
    <property type="entry name" value="P-loop containing nucleoside triphosphate hydrolases"/>
    <property type="match status" value="1"/>
</dbReference>
<proteinExistence type="predicted"/>
<dbReference type="AlphaFoldDB" id="A0A2S0HVA1"/>
<dbReference type="PANTHER" id="PTHR11669">
    <property type="entry name" value="REPLICATION FACTOR C / DNA POLYMERASE III GAMMA-TAU SUBUNIT"/>
    <property type="match status" value="1"/>
</dbReference>
<dbReference type="Pfam" id="PF13177">
    <property type="entry name" value="DNA_pol3_delta2"/>
    <property type="match status" value="1"/>
</dbReference>
<dbReference type="KEGG" id="aue:C5O00_05265"/>
<dbReference type="PANTHER" id="PTHR11669:SF8">
    <property type="entry name" value="DNA POLYMERASE III SUBUNIT DELTA"/>
    <property type="match status" value="1"/>
</dbReference>
<dbReference type="OrthoDB" id="9811073at2"/>
<sequence>MEFREVIGHNHLKNYFSKTIENGRVPHAQLFVGNTGSGLLPMAIAYARALLCARYEKGSPEYIACENKVAKLTHPDLHFIFPVNTTNTVKKHAVSNQFLEEWREFVKANPYGSLFEWLQLLGIENKQGTINVDEASEMMKTLSLKSYEGGYKIMIIWMAEKMNTACSNKILKIVEEPPEKTVLILLTENEESLLTTIHSRCQKLYFPLLSEEDISTQLIDIKGVELNLARRIAHRSAGDYNKALHILEHNADDLEFENWFVSWVRMAFKAKGNKSSISELLIWSEHLASQGRETQKKFLSYCIEVFRQAMLKNYSADSLLYFEAEKESFSLDKFAPFVHQNNIFEIMHELEEAIYHIERNGNAKIIFSDLSIKLTRLIHKKELV</sequence>
<gene>
    <name evidence="1" type="ORF">C5O00_05265</name>
</gene>
<dbReference type="EMBL" id="CP027062">
    <property type="protein sequence ID" value="AVI50607.1"/>
    <property type="molecule type" value="Genomic_DNA"/>
</dbReference>
<evidence type="ECO:0000313" key="2">
    <source>
        <dbReference type="Proteomes" id="UP000238442"/>
    </source>
</evidence>
<protein>
    <submittedName>
        <fullName evidence="1">DNA polymerase III subunit delta</fullName>
    </submittedName>
</protein>
<keyword evidence="2" id="KW-1185">Reference proteome</keyword>
<dbReference type="Proteomes" id="UP000238442">
    <property type="component" value="Chromosome"/>
</dbReference>